<evidence type="ECO:0000313" key="1">
    <source>
        <dbReference type="EMBL" id="KAK0057871.1"/>
    </source>
</evidence>
<evidence type="ECO:0000313" key="2">
    <source>
        <dbReference type="Proteomes" id="UP001233172"/>
    </source>
</evidence>
<dbReference type="EMBL" id="JASAOG010000051">
    <property type="protein sequence ID" value="KAK0057871.1"/>
    <property type="molecule type" value="Genomic_DNA"/>
</dbReference>
<dbReference type="AlphaFoldDB" id="A0AAD8BP05"/>
<protein>
    <submittedName>
        <fullName evidence="1">Uncharacterized protein</fullName>
    </submittedName>
</protein>
<keyword evidence="2" id="KW-1185">Reference proteome</keyword>
<comment type="caution">
    <text evidence="1">The sequence shown here is derived from an EMBL/GenBank/DDBJ whole genome shotgun (WGS) entry which is preliminary data.</text>
</comment>
<reference evidence="1" key="2">
    <citation type="submission" date="2023-04" db="EMBL/GenBank/DDBJ databases">
        <authorList>
            <person name="Bu L."/>
            <person name="Lu L."/>
            <person name="Laidemitt M.R."/>
            <person name="Zhang S.M."/>
            <person name="Mutuku M."/>
            <person name="Mkoji G."/>
            <person name="Steinauer M."/>
            <person name="Loker E.S."/>
        </authorList>
    </citation>
    <scope>NUCLEOTIDE SEQUENCE</scope>
    <source>
        <strain evidence="1">KasaAsao</strain>
        <tissue evidence="1">Whole Snail</tissue>
    </source>
</reference>
<name>A0AAD8BP05_BIOPF</name>
<gene>
    <name evidence="1" type="ORF">Bpfe_012524</name>
</gene>
<sequence length="92" mass="10346">MVSADQKINWDYTFDSPKLRAVRDPTKFGLRTILLDHKSLISPDLHKNVSLSSALPSSLVFERGECGLDQASRIKLLLKKSIVTKRVNKIVP</sequence>
<organism evidence="1 2">
    <name type="scientific">Biomphalaria pfeifferi</name>
    <name type="common">Bloodfluke planorb</name>
    <name type="synonym">Freshwater snail</name>
    <dbReference type="NCBI Taxonomy" id="112525"/>
    <lineage>
        <taxon>Eukaryota</taxon>
        <taxon>Metazoa</taxon>
        <taxon>Spiralia</taxon>
        <taxon>Lophotrochozoa</taxon>
        <taxon>Mollusca</taxon>
        <taxon>Gastropoda</taxon>
        <taxon>Heterobranchia</taxon>
        <taxon>Euthyneura</taxon>
        <taxon>Panpulmonata</taxon>
        <taxon>Hygrophila</taxon>
        <taxon>Lymnaeoidea</taxon>
        <taxon>Planorbidae</taxon>
        <taxon>Biomphalaria</taxon>
    </lineage>
</organism>
<dbReference type="Proteomes" id="UP001233172">
    <property type="component" value="Unassembled WGS sequence"/>
</dbReference>
<accession>A0AAD8BP05</accession>
<proteinExistence type="predicted"/>
<reference evidence="1" key="1">
    <citation type="journal article" date="2023" name="PLoS Negl. Trop. Dis.">
        <title>A genome sequence for Biomphalaria pfeifferi, the major vector snail for the human-infecting parasite Schistosoma mansoni.</title>
        <authorList>
            <person name="Bu L."/>
            <person name="Lu L."/>
            <person name="Laidemitt M.R."/>
            <person name="Zhang S.M."/>
            <person name="Mutuku M."/>
            <person name="Mkoji G."/>
            <person name="Steinauer M."/>
            <person name="Loker E.S."/>
        </authorList>
    </citation>
    <scope>NUCLEOTIDE SEQUENCE</scope>
    <source>
        <strain evidence="1">KasaAsao</strain>
    </source>
</reference>